<dbReference type="InterPro" id="IPR010656">
    <property type="entry name" value="DctM"/>
</dbReference>
<evidence type="ECO:0000256" key="2">
    <source>
        <dbReference type="ARBA" id="ARBA00022475"/>
    </source>
</evidence>
<dbReference type="InterPro" id="IPR004681">
    <property type="entry name" value="TRAP_DctM"/>
</dbReference>
<evidence type="ECO:0000313" key="10">
    <source>
        <dbReference type="Proteomes" id="UP001597479"/>
    </source>
</evidence>
<proteinExistence type="predicted"/>
<accession>A0ABW5VST1</accession>
<dbReference type="RefSeq" id="WP_377184097.1">
    <property type="nucleotide sequence ID" value="NZ_JBHUOG010000002.1"/>
</dbReference>
<evidence type="ECO:0000313" key="9">
    <source>
        <dbReference type="EMBL" id="MFD2794724.1"/>
    </source>
</evidence>
<dbReference type="Pfam" id="PF06808">
    <property type="entry name" value="DctM"/>
    <property type="match status" value="1"/>
</dbReference>
<sequence length="432" mass="45574">MITVFVVFLILVALGMPVAFAIGVSGFLYYLSEPTADLTVAAQLTLTQTQNFAILAIPLFVLAGNFLNESGMTRRLLDLSSALTGHLRAGLGHVNVVTAFTMGGVTSSAIGDATMFGRVLGPGMTARGYAPGFAAGLIGTSAIITTLVPPGTGLILYGTLGEVSIGRLFVAGVLPGVLMALLLMAAVGVSAHRNDYPRERPRMSPPREIGGAAARSMWALMFPVILILGLRFGYFTPSEAGAFAVAYAVLVGALFYRELSWQRLGRALADTAVDVGMIMFLIAVSGSWTRGLTWDRIPQRLMDGLLGITENPTLLMLILVVALLVVGMFMDSTVLILLLTTMLVPVAERAGIDPVHFGIVMVLTLTLGLLTPPVGIVMLIACSMFETTVPAYLRQSGYLFGAIGTLLLAVILVPELSLWLPDLVFGTTGAAP</sequence>
<evidence type="ECO:0000256" key="7">
    <source>
        <dbReference type="SAM" id="Phobius"/>
    </source>
</evidence>
<feature type="transmembrane region" description="Helical" evidence="7">
    <location>
        <begin position="268"/>
        <end position="288"/>
    </location>
</feature>
<evidence type="ECO:0000256" key="6">
    <source>
        <dbReference type="ARBA" id="ARBA00023136"/>
    </source>
</evidence>
<gene>
    <name evidence="9" type="ORF">ACFS27_14290</name>
</gene>
<evidence type="ECO:0000256" key="3">
    <source>
        <dbReference type="ARBA" id="ARBA00022519"/>
    </source>
</evidence>
<feature type="domain" description="TRAP C4-dicarboxylate transport system permease DctM subunit" evidence="8">
    <location>
        <begin position="5"/>
        <end position="416"/>
    </location>
</feature>
<feature type="transmembrane region" description="Helical" evidence="7">
    <location>
        <begin position="212"/>
        <end position="234"/>
    </location>
</feature>
<evidence type="ECO:0000256" key="4">
    <source>
        <dbReference type="ARBA" id="ARBA00022692"/>
    </source>
</evidence>
<comment type="caution">
    <text evidence="9">The sequence shown here is derived from an EMBL/GenBank/DDBJ whole genome shotgun (WGS) entry which is preliminary data.</text>
</comment>
<dbReference type="Proteomes" id="UP001597479">
    <property type="component" value="Unassembled WGS sequence"/>
</dbReference>
<keyword evidence="2" id="KW-1003">Cell membrane</keyword>
<keyword evidence="10" id="KW-1185">Reference proteome</keyword>
<dbReference type="PANTHER" id="PTHR33362">
    <property type="entry name" value="SIALIC ACID TRAP TRANSPORTER PERMEASE PROTEIN SIAT-RELATED"/>
    <property type="match status" value="1"/>
</dbReference>
<evidence type="ECO:0000259" key="8">
    <source>
        <dbReference type="Pfam" id="PF06808"/>
    </source>
</evidence>
<dbReference type="NCBIfam" id="TIGR00786">
    <property type="entry name" value="dctM"/>
    <property type="match status" value="1"/>
</dbReference>
<feature type="transmembrane region" description="Helical" evidence="7">
    <location>
        <begin position="397"/>
        <end position="420"/>
    </location>
</feature>
<feature type="transmembrane region" description="Helical" evidence="7">
    <location>
        <begin position="308"/>
        <end position="327"/>
    </location>
</feature>
<dbReference type="EMBL" id="JBHUOG010000002">
    <property type="protein sequence ID" value="MFD2794724.1"/>
    <property type="molecule type" value="Genomic_DNA"/>
</dbReference>
<dbReference type="PANTHER" id="PTHR33362:SF4">
    <property type="entry name" value="2,3-DIKETO-L-GULONATE TRAP TRANSPORTER LARGE PERMEASE PROTEIN YIAN"/>
    <property type="match status" value="1"/>
</dbReference>
<dbReference type="PIRSF" id="PIRSF006066">
    <property type="entry name" value="HI0050"/>
    <property type="match status" value="1"/>
</dbReference>
<feature type="transmembrane region" description="Helical" evidence="7">
    <location>
        <begin position="128"/>
        <end position="148"/>
    </location>
</feature>
<keyword evidence="6 7" id="KW-0472">Membrane</keyword>
<feature type="transmembrane region" description="Helical" evidence="7">
    <location>
        <begin position="240"/>
        <end position="256"/>
    </location>
</feature>
<evidence type="ECO:0000256" key="5">
    <source>
        <dbReference type="ARBA" id="ARBA00022989"/>
    </source>
</evidence>
<evidence type="ECO:0000256" key="1">
    <source>
        <dbReference type="ARBA" id="ARBA00004429"/>
    </source>
</evidence>
<reference evidence="10" key="1">
    <citation type="journal article" date="2019" name="Int. J. Syst. Evol. Microbiol.">
        <title>The Global Catalogue of Microorganisms (GCM) 10K type strain sequencing project: providing services to taxonomists for standard genome sequencing and annotation.</title>
        <authorList>
            <consortium name="The Broad Institute Genomics Platform"/>
            <consortium name="The Broad Institute Genome Sequencing Center for Infectious Disease"/>
            <person name="Wu L."/>
            <person name="Ma J."/>
        </authorList>
    </citation>
    <scope>NUCLEOTIDE SEQUENCE [LARGE SCALE GENOMIC DNA]</scope>
    <source>
        <strain evidence="10">CCM 7044</strain>
    </source>
</reference>
<feature type="transmembrane region" description="Helical" evidence="7">
    <location>
        <begin position="45"/>
        <end position="67"/>
    </location>
</feature>
<comment type="subcellular location">
    <subcellularLocation>
        <location evidence="1">Cell inner membrane</location>
        <topology evidence="1">Multi-pass membrane protein</topology>
    </subcellularLocation>
</comment>
<feature type="transmembrane region" description="Helical" evidence="7">
    <location>
        <begin position="358"/>
        <end position="385"/>
    </location>
</feature>
<keyword evidence="5 7" id="KW-1133">Transmembrane helix</keyword>
<name>A0ABW5VST1_9MICO</name>
<organism evidence="9 10">
    <name type="scientific">Promicromonospora vindobonensis</name>
    <dbReference type="NCBI Taxonomy" id="195748"/>
    <lineage>
        <taxon>Bacteria</taxon>
        <taxon>Bacillati</taxon>
        <taxon>Actinomycetota</taxon>
        <taxon>Actinomycetes</taxon>
        <taxon>Micrococcales</taxon>
        <taxon>Promicromonosporaceae</taxon>
        <taxon>Promicromonospora</taxon>
    </lineage>
</organism>
<feature type="transmembrane region" description="Helical" evidence="7">
    <location>
        <begin position="168"/>
        <end position="191"/>
    </location>
</feature>
<keyword evidence="4 7" id="KW-0812">Transmembrane</keyword>
<keyword evidence="3" id="KW-0997">Cell inner membrane</keyword>
<protein>
    <submittedName>
        <fullName evidence="9">TRAP transporter large permease</fullName>
    </submittedName>
</protein>